<dbReference type="InterPro" id="IPR010343">
    <property type="entry name" value="ArAE_1"/>
</dbReference>
<evidence type="ECO:0000313" key="8">
    <source>
        <dbReference type="Proteomes" id="UP000199444"/>
    </source>
</evidence>
<keyword evidence="8" id="KW-1185">Reference proteome</keyword>
<keyword evidence="2" id="KW-1003">Cell membrane</keyword>
<dbReference type="Proteomes" id="UP000199444">
    <property type="component" value="Unassembled WGS sequence"/>
</dbReference>
<accession>A0A1H1F187</accession>
<evidence type="ECO:0000256" key="2">
    <source>
        <dbReference type="ARBA" id="ARBA00022475"/>
    </source>
</evidence>
<organism evidence="7 8">
    <name type="scientific">Virgibacillus salinus</name>
    <dbReference type="NCBI Taxonomy" id="553311"/>
    <lineage>
        <taxon>Bacteria</taxon>
        <taxon>Bacillati</taxon>
        <taxon>Bacillota</taxon>
        <taxon>Bacilli</taxon>
        <taxon>Bacillales</taxon>
        <taxon>Bacillaceae</taxon>
        <taxon>Virgibacillus</taxon>
    </lineage>
</organism>
<feature type="transmembrane region" description="Helical" evidence="6">
    <location>
        <begin position="103"/>
        <end position="122"/>
    </location>
</feature>
<evidence type="ECO:0000256" key="1">
    <source>
        <dbReference type="ARBA" id="ARBA00004651"/>
    </source>
</evidence>
<evidence type="ECO:0000256" key="5">
    <source>
        <dbReference type="ARBA" id="ARBA00023136"/>
    </source>
</evidence>
<keyword evidence="5 6" id="KW-0472">Membrane</keyword>
<keyword evidence="4 6" id="KW-1133">Transmembrane helix</keyword>
<dbReference type="PANTHER" id="PTHR40064">
    <property type="entry name" value="MEMBRANE PROTEIN-RELATED"/>
    <property type="match status" value="1"/>
</dbReference>
<comment type="subcellular location">
    <subcellularLocation>
        <location evidence="1">Cell membrane</location>
        <topology evidence="1">Multi-pass membrane protein</topology>
    </subcellularLocation>
</comment>
<keyword evidence="3 6" id="KW-0812">Transmembrane</keyword>
<proteinExistence type="predicted"/>
<feature type="transmembrane region" description="Helical" evidence="6">
    <location>
        <begin position="65"/>
        <end position="91"/>
    </location>
</feature>
<dbReference type="AlphaFoldDB" id="A0A1H1F187"/>
<dbReference type="GO" id="GO:0005886">
    <property type="term" value="C:plasma membrane"/>
    <property type="evidence" value="ECO:0007669"/>
    <property type="project" value="UniProtKB-SubCell"/>
</dbReference>
<evidence type="ECO:0000256" key="6">
    <source>
        <dbReference type="SAM" id="Phobius"/>
    </source>
</evidence>
<dbReference type="EMBL" id="FNKD01000003">
    <property type="protein sequence ID" value="SDQ94206.1"/>
    <property type="molecule type" value="Genomic_DNA"/>
</dbReference>
<protein>
    <submittedName>
        <fullName evidence="7">Uncharacterized membrane protein YgaE, UPF0421/DUF939 family</fullName>
    </submittedName>
</protein>
<reference evidence="7 8" key="1">
    <citation type="submission" date="2016-10" db="EMBL/GenBank/DDBJ databases">
        <authorList>
            <person name="de Groot N.N."/>
        </authorList>
    </citation>
    <scope>NUCLEOTIDE SEQUENCE [LARGE SCALE GENOMIC DNA]</scope>
    <source>
        <strain evidence="7 8">CGMCC 1.10449</strain>
    </source>
</reference>
<sequence length="348" mass="39755">MEFNIGPRMVKTGLAVVLTLLITGMLELDLEIVAAIAAVLAMQPSIMRSYNYIKEVIVSNGVGLAFALLGTFLLGHHPLSVGLIVIISIAVNVRLGLHKTVSLTVLTIIALMLGNENGLSIMYVIDRLSLVTIGVFSAFIINMIVFPPDHQKNLFSLIKSASEKTNFLLRVLPNKTMNIPEMKKEDREIEQLINDATEYYDIISDERGRLFIKNRRNFYRNVIIYKHMIRMLSKKQTLIRQLEKNINEIEAIPDNKSNVIKKLVKEMNSYSENILLLYENKIIPNIDLQKETKTAMQITVNYLVEELKGAELDKWNFVFPIANSIIELFIELDKLERLVRIIELKREN</sequence>
<evidence type="ECO:0000256" key="3">
    <source>
        <dbReference type="ARBA" id="ARBA00022692"/>
    </source>
</evidence>
<dbReference type="InterPro" id="IPR052984">
    <property type="entry name" value="UPF0421"/>
</dbReference>
<feature type="transmembrane region" description="Helical" evidence="6">
    <location>
        <begin position="128"/>
        <end position="146"/>
    </location>
</feature>
<dbReference type="PANTHER" id="PTHR40064:SF1">
    <property type="entry name" value="MEMBRANE PROTEIN"/>
    <property type="match status" value="1"/>
</dbReference>
<dbReference type="RefSeq" id="WP_092493874.1">
    <property type="nucleotide sequence ID" value="NZ_FNKD01000003.1"/>
</dbReference>
<name>A0A1H1F187_9BACI</name>
<dbReference type="STRING" id="553311.SAMN05216231_3132"/>
<evidence type="ECO:0000313" key="7">
    <source>
        <dbReference type="EMBL" id="SDQ94206.1"/>
    </source>
</evidence>
<evidence type="ECO:0000256" key="4">
    <source>
        <dbReference type="ARBA" id="ARBA00022989"/>
    </source>
</evidence>
<dbReference type="Pfam" id="PF06081">
    <property type="entry name" value="ArAE_1"/>
    <property type="match status" value="1"/>
</dbReference>
<gene>
    <name evidence="7" type="ORF">SAMN05216231_3132</name>
</gene>